<evidence type="ECO:0000313" key="5">
    <source>
        <dbReference type="Proteomes" id="UP000679749"/>
    </source>
</evidence>
<organism evidence="4 5">
    <name type="scientific">Neobacillus rhizophilus</name>
    <dbReference type="NCBI Taxonomy" id="2833579"/>
    <lineage>
        <taxon>Bacteria</taxon>
        <taxon>Bacillati</taxon>
        <taxon>Bacillota</taxon>
        <taxon>Bacilli</taxon>
        <taxon>Bacillales</taxon>
        <taxon>Bacillaceae</taxon>
        <taxon>Neobacillus</taxon>
    </lineage>
</organism>
<dbReference type="SUPFAM" id="SSF53850">
    <property type="entry name" value="Periplasmic binding protein-like II"/>
    <property type="match status" value="1"/>
</dbReference>
<dbReference type="InterPro" id="IPR007210">
    <property type="entry name" value="ABC_Gly_betaine_transp_sub-bd"/>
</dbReference>
<feature type="coiled-coil region" evidence="1">
    <location>
        <begin position="256"/>
        <end position="295"/>
    </location>
</feature>
<comment type="caution">
    <text evidence="4">The sequence shown here is derived from an EMBL/GenBank/DDBJ whole genome shotgun (WGS) entry which is preliminary data.</text>
</comment>
<dbReference type="AlphaFoldDB" id="A0A942U6J4"/>
<keyword evidence="2" id="KW-0732">Signal</keyword>
<gene>
    <name evidence="4" type="ORF">KHA99_17740</name>
</gene>
<feature type="chain" id="PRO_5039258722" evidence="2">
    <location>
        <begin position="27"/>
        <end position="304"/>
    </location>
</feature>
<reference evidence="4" key="1">
    <citation type="submission" date="2021-05" db="EMBL/GenBank/DDBJ databases">
        <title>Novel Bacillus species.</title>
        <authorList>
            <person name="Liu G."/>
        </authorList>
    </citation>
    <scope>NUCLEOTIDE SEQUENCE</scope>
    <source>
        <strain evidence="4">FJAT-49825</strain>
    </source>
</reference>
<evidence type="ECO:0000256" key="1">
    <source>
        <dbReference type="SAM" id="Coils"/>
    </source>
</evidence>
<evidence type="ECO:0000313" key="4">
    <source>
        <dbReference type="EMBL" id="MBS4214295.1"/>
    </source>
</evidence>
<dbReference type="CDD" id="cd13528">
    <property type="entry name" value="PBP2_osmoprotectants"/>
    <property type="match status" value="1"/>
</dbReference>
<keyword evidence="5" id="KW-1185">Reference proteome</keyword>
<name>A0A942U6J4_9BACI</name>
<dbReference type="GO" id="GO:0043190">
    <property type="term" value="C:ATP-binding cassette (ABC) transporter complex"/>
    <property type="evidence" value="ECO:0007669"/>
    <property type="project" value="InterPro"/>
</dbReference>
<evidence type="ECO:0000256" key="2">
    <source>
        <dbReference type="SAM" id="SignalP"/>
    </source>
</evidence>
<protein>
    <submittedName>
        <fullName evidence="4">Glycine/betaine ABC transporter substrate-binding protein</fullName>
    </submittedName>
</protein>
<sequence length="304" mass="34326">MKTMKRLNSKFIRKMMMALTSLTLLFSIVGCSNQSDTVTIGGKDFAEQEILANMMKLLIENETDLNVQLKTGLAANITWAALKKGDIDGYVEYTGTGLINILNHKPVTDAEEAYNIVAEEFPKEFGITWLKPLGFNNTYVVTMRKDQAEELGIKTVSDLAAKSDQLIFGTGQEWLGREDGFPAFEKIYNVNFKKVVTMDYGLWYPSVLNKEIDVIIPYSTDGKLAAYDLVLLKDDKHLFPPYDAVPIFKDEVLKKHPELKEAVNKLANQIDETEMQKLNAKVEIDKEDAAKVAEEWLKEKGLLK</sequence>
<dbReference type="EMBL" id="JAGYPF010000003">
    <property type="protein sequence ID" value="MBS4214295.1"/>
    <property type="molecule type" value="Genomic_DNA"/>
</dbReference>
<proteinExistence type="predicted"/>
<dbReference type="Gene3D" id="3.40.190.10">
    <property type="entry name" value="Periplasmic binding protein-like II"/>
    <property type="match status" value="1"/>
</dbReference>
<accession>A0A942U6J4</accession>
<dbReference type="Pfam" id="PF04069">
    <property type="entry name" value="OpuAC"/>
    <property type="match status" value="1"/>
</dbReference>
<feature type="domain" description="ABC-type glycine betaine transport system substrate-binding" evidence="3">
    <location>
        <begin position="36"/>
        <end position="299"/>
    </location>
</feature>
<dbReference type="Proteomes" id="UP000679749">
    <property type="component" value="Unassembled WGS sequence"/>
</dbReference>
<evidence type="ECO:0000259" key="3">
    <source>
        <dbReference type="Pfam" id="PF04069"/>
    </source>
</evidence>
<dbReference type="GO" id="GO:0022857">
    <property type="term" value="F:transmembrane transporter activity"/>
    <property type="evidence" value="ECO:0007669"/>
    <property type="project" value="InterPro"/>
</dbReference>
<feature type="signal peptide" evidence="2">
    <location>
        <begin position="1"/>
        <end position="26"/>
    </location>
</feature>
<dbReference type="PROSITE" id="PS51257">
    <property type="entry name" value="PROKAR_LIPOPROTEIN"/>
    <property type="match status" value="1"/>
</dbReference>
<keyword evidence="1" id="KW-0175">Coiled coil</keyword>
<dbReference type="Gene3D" id="3.40.190.120">
    <property type="entry name" value="Osmoprotection protein (prox), domain 2"/>
    <property type="match status" value="1"/>
</dbReference>